<proteinExistence type="predicted"/>
<gene>
    <name evidence="2" type="ORF">JV551A3_V1_1670080</name>
</gene>
<dbReference type="Proteomes" id="UP000294335">
    <property type="component" value="Unassembled WGS sequence"/>
</dbReference>
<sequence length="82" mass="9383">MPLEKKFAAYQLLRELDAVTSSIMNQVVYGRMGDLSWKETQALHRDIFEKWMSFAATLDSPDLYGPRPQGSRDRDSDEVQSG</sequence>
<feature type="compositionally biased region" description="Basic and acidic residues" evidence="1">
    <location>
        <begin position="70"/>
        <end position="82"/>
    </location>
</feature>
<name>A0AAQ1P9L0_9PSED</name>
<comment type="caution">
    <text evidence="2">The sequence shown here is derived from an EMBL/GenBank/DDBJ whole genome shotgun (WGS) entry which is preliminary data.</text>
</comment>
<keyword evidence="3" id="KW-1185">Reference proteome</keyword>
<dbReference type="EMBL" id="OPYN01000167">
    <property type="protein sequence ID" value="SPO62335.1"/>
    <property type="molecule type" value="Genomic_DNA"/>
</dbReference>
<dbReference type="AlphaFoldDB" id="A0AAQ1P9L0"/>
<protein>
    <submittedName>
        <fullName evidence="2">Uncharacterized protein</fullName>
    </submittedName>
</protein>
<evidence type="ECO:0000256" key="1">
    <source>
        <dbReference type="SAM" id="MobiDB-lite"/>
    </source>
</evidence>
<accession>A0AAQ1P9L0</accession>
<reference evidence="2 3" key="1">
    <citation type="submission" date="2018-02" db="EMBL/GenBank/DDBJ databases">
        <authorList>
            <person name="Dubost A."/>
        </authorList>
    </citation>
    <scope>NUCLEOTIDE SEQUENCE [LARGE SCALE GENOMIC DNA]</scope>
    <source>
        <strain evidence="3">JV551A3</strain>
    </source>
</reference>
<evidence type="ECO:0000313" key="3">
    <source>
        <dbReference type="Proteomes" id="UP000294335"/>
    </source>
</evidence>
<feature type="region of interest" description="Disordered" evidence="1">
    <location>
        <begin position="58"/>
        <end position="82"/>
    </location>
</feature>
<organism evidence="2 3">
    <name type="scientific">Pseudomonas inefficax</name>
    <dbReference type="NCBI Taxonomy" id="2078786"/>
    <lineage>
        <taxon>Bacteria</taxon>
        <taxon>Pseudomonadati</taxon>
        <taxon>Pseudomonadota</taxon>
        <taxon>Gammaproteobacteria</taxon>
        <taxon>Pseudomonadales</taxon>
        <taxon>Pseudomonadaceae</taxon>
        <taxon>Pseudomonas</taxon>
    </lineage>
</organism>
<evidence type="ECO:0000313" key="2">
    <source>
        <dbReference type="EMBL" id="SPO62335.1"/>
    </source>
</evidence>